<protein>
    <recommendedName>
        <fullName evidence="3">PI4-kinase N-terminal domain-containing protein</fullName>
    </recommendedName>
</protein>
<dbReference type="GO" id="GO:0005886">
    <property type="term" value="C:plasma membrane"/>
    <property type="evidence" value="ECO:0007669"/>
    <property type="project" value="TreeGrafter"/>
</dbReference>
<dbReference type="OrthoDB" id="10264149at2759"/>
<dbReference type="Pfam" id="PF19274">
    <property type="entry name" value="PI4K_N"/>
    <property type="match status" value="3"/>
</dbReference>
<dbReference type="GO" id="GO:0005737">
    <property type="term" value="C:cytoplasm"/>
    <property type="evidence" value="ECO:0007669"/>
    <property type="project" value="TreeGrafter"/>
</dbReference>
<dbReference type="InterPro" id="IPR015433">
    <property type="entry name" value="PI3/4_kinase"/>
</dbReference>
<dbReference type="Proteomes" id="UP000325440">
    <property type="component" value="Unassembled WGS sequence"/>
</dbReference>
<name>A0A5E4MIH0_9HEMI</name>
<evidence type="ECO:0000313" key="4">
    <source>
        <dbReference type="EMBL" id="VVC31967.1"/>
    </source>
</evidence>
<evidence type="ECO:0000256" key="2">
    <source>
        <dbReference type="SAM" id="Phobius"/>
    </source>
</evidence>
<organism evidence="4 5">
    <name type="scientific">Cinara cedri</name>
    <dbReference type="NCBI Taxonomy" id="506608"/>
    <lineage>
        <taxon>Eukaryota</taxon>
        <taxon>Metazoa</taxon>
        <taxon>Ecdysozoa</taxon>
        <taxon>Arthropoda</taxon>
        <taxon>Hexapoda</taxon>
        <taxon>Insecta</taxon>
        <taxon>Pterygota</taxon>
        <taxon>Neoptera</taxon>
        <taxon>Paraneoptera</taxon>
        <taxon>Hemiptera</taxon>
        <taxon>Sternorrhyncha</taxon>
        <taxon>Aphidomorpha</taxon>
        <taxon>Aphidoidea</taxon>
        <taxon>Aphididae</taxon>
        <taxon>Lachninae</taxon>
        <taxon>Cinara</taxon>
    </lineage>
</organism>
<keyword evidence="2" id="KW-0472">Membrane</keyword>
<keyword evidence="2" id="KW-1133">Transmembrane helix</keyword>
<dbReference type="PANTHER" id="PTHR10048">
    <property type="entry name" value="PHOSPHATIDYLINOSITOL KINASE"/>
    <property type="match status" value="1"/>
</dbReference>
<gene>
    <name evidence="4" type="ORF">CINCED_3A020388</name>
</gene>
<accession>A0A5E4MIH0</accession>
<dbReference type="GO" id="GO:0004430">
    <property type="term" value="F:1-phosphatidylinositol 4-kinase activity"/>
    <property type="evidence" value="ECO:0007669"/>
    <property type="project" value="TreeGrafter"/>
</dbReference>
<feature type="transmembrane region" description="Helical" evidence="2">
    <location>
        <begin position="1490"/>
        <end position="1507"/>
    </location>
</feature>
<dbReference type="EMBL" id="CABPRJ010000952">
    <property type="protein sequence ID" value="VVC31967.1"/>
    <property type="molecule type" value="Genomic_DNA"/>
</dbReference>
<evidence type="ECO:0000313" key="5">
    <source>
        <dbReference type="Proteomes" id="UP000325440"/>
    </source>
</evidence>
<proteinExistence type="inferred from homology"/>
<reference evidence="4 5" key="1">
    <citation type="submission" date="2019-08" db="EMBL/GenBank/DDBJ databases">
        <authorList>
            <person name="Alioto T."/>
            <person name="Alioto T."/>
            <person name="Gomez Garrido J."/>
        </authorList>
    </citation>
    <scope>NUCLEOTIDE SEQUENCE [LARGE SCALE GENOMIC DNA]</scope>
</reference>
<feature type="domain" description="PI4-kinase N-terminal" evidence="3">
    <location>
        <begin position="1160"/>
        <end position="1397"/>
    </location>
</feature>
<keyword evidence="2" id="KW-0812">Transmembrane</keyword>
<keyword evidence="5" id="KW-1185">Reference proteome</keyword>
<dbReference type="SUPFAM" id="SSF48371">
    <property type="entry name" value="ARM repeat"/>
    <property type="match status" value="2"/>
</dbReference>
<feature type="domain" description="PI4-kinase N-terminal" evidence="3">
    <location>
        <begin position="786"/>
        <end position="1135"/>
    </location>
</feature>
<dbReference type="InterPro" id="IPR016024">
    <property type="entry name" value="ARM-type_fold"/>
</dbReference>
<dbReference type="GO" id="GO:0048015">
    <property type="term" value="P:phosphatidylinositol-mediated signaling"/>
    <property type="evidence" value="ECO:0007669"/>
    <property type="project" value="TreeGrafter"/>
</dbReference>
<feature type="domain" description="PI4-kinase N-terminal" evidence="3">
    <location>
        <begin position="361"/>
        <end position="783"/>
    </location>
</feature>
<evidence type="ECO:0000256" key="1">
    <source>
        <dbReference type="ARBA" id="ARBA00006209"/>
    </source>
</evidence>
<dbReference type="PANTHER" id="PTHR10048:SF15">
    <property type="entry name" value="PHOSPHATIDYLINOSITOL 4-KINASE ALPHA"/>
    <property type="match status" value="1"/>
</dbReference>
<evidence type="ECO:0000259" key="3">
    <source>
        <dbReference type="Pfam" id="PF19274"/>
    </source>
</evidence>
<sequence length="1509" mass="170074">MTTDEKNFFQKTIQHLARSLASQKDIPWEKIQTLYSLCPQESHQGIFKMDQRGQDSIIALGIYLLESNFQHVNNILPYLLKLLNGLGKMQWVDEIKYFPRERIPVAERMSFCLNTLLTDIATRYPVAREKIIEAQIKCLSKLSNMIRSAKSDKLNDIIKTTLCKATIPCFIGLARSMGRATLSDPPLLCRLFPKPSAPIQQIPIPVPDLNIPKKKSFSNFRSIIPRSLSLNLNLASLDIMTLSSLDPMNDLNNRMIYKSECKLGSQAPNNMSNYFFFKYGSSFNQFPYTRFTDSSIDHKSSTLMFPLGHLQTVLSIAKKILTSDVLGFMDSLALEFHISGESKTFCYRSFSEILNLVIASLLRELLQYQQDLPMPFTKDVQEFVKDLFLNGQTELQSGVLQDTNDHEDKESHLTTINKFKINVLANAACVDLLVWATRDEAGADNLCGRLMEKINSSNNVKQALAHMPLILVCMEGLGKLSEKFPSIASTCIQCLRDFLVQPSPILSKLNKFHSEKQTTKVLKITVNGVNEKPISDHVESQFERLRNSSIENLCIALRAAYTLDPFCVPALLASLSNRLYTAEKSKNDSSLIQANTIVMLGHIAVSLRDTAKTSDTILQFFQQRFCRVPSSIDVLIVDQLGCMIIAKCDLNVYEEIMRMFSTITVEAGNALYSHDQSNQYRHVSGAVINALANIASNIKGENEMNELLVRLLELFVQLGLEGKRASEKAPVANKASSSAGNLGMLIPVIAVLIRRLPVIIQPKPRLHKLFRDFWLYCVVMGFTNDSGLWPSEWYDGVKEIAIKSPCLVTQTSTRSQMRELQYTSAVRNESVSINQLQELKSQILQHLNPAPPEVTAAVNKLSFAQATYLLSVYYLETMRIQNSNDPSLQPIFDYLSDYAIQKDKSGLWHCISSVGDKVFALFLNAMSTQAKDETREKKLEFHAQLLLVNFNHIHKLIQCVADKWLSGLVSKFPHLLWNQRVLWTMCDILQVLSYSLELNPNNETPCIQIPSTPFTLMLMDTLDARESTTNDFAARSLGFIQEAMKWAPSATRSHLQHYLTQIPSSSYWHHSGLALATESILQSSGLNFHAAPLSKMTLDKRPRCVKTDSSLYITTLGLRSHFAGIVSGMISAYENSPEQLVDNVILKVWSACDNDVNNIHHNALWTATALLISISGCTRKLLHVVAWSQVKLFTTKAMRTAVECWQWLTTSRPDLELQFLQEMFSAWQYTIDSRMGLFAKDIEQVSPLAVYEGCTLEPNPPFVKPHDIWVQYISEVVDNVKSCSQEKVEMLAMMFHRSLPMSVGTSDAFISRHIDAIGTRFRLLQCGLTLLQGDVLPKSLGKNILRERVYCACFDTYTTPVHCPTQRGSELRDDILALTKFWQTMHSDKKYLMASVIGDFDLQGGSLQNSSNTNYDHQLTISSLNELTVSSIGAVSGNSSTAQGWMNTVPLSTSATNTLNKRTANNLRIKRQHVNDNQDLYVKDYIKKRILILDLLVSSYLVLYILLLT</sequence>
<dbReference type="GO" id="GO:0046854">
    <property type="term" value="P:phosphatidylinositol phosphate biosynthetic process"/>
    <property type="evidence" value="ECO:0007669"/>
    <property type="project" value="InterPro"/>
</dbReference>
<dbReference type="InterPro" id="IPR045495">
    <property type="entry name" value="PI4K_N"/>
</dbReference>
<comment type="similarity">
    <text evidence="1">Belongs to the PI3/PI4-kinase family. Type III PI4K subfamily.</text>
</comment>